<gene>
    <name evidence="2" type="ORF">R2Q92_07215</name>
</gene>
<reference evidence="2 3" key="1">
    <citation type="submission" date="2023-10" db="EMBL/GenBank/DDBJ databases">
        <title>Microbacterium xanthum sp. nov., isolated from seaweed.</title>
        <authorList>
            <person name="Lee S.D."/>
        </authorList>
    </citation>
    <scope>NUCLEOTIDE SEQUENCE [LARGE SCALE GENOMIC DNA]</scope>
    <source>
        <strain evidence="2 3">KCTC 19124</strain>
    </source>
</reference>
<feature type="transmembrane region" description="Helical" evidence="1">
    <location>
        <begin position="20"/>
        <end position="41"/>
    </location>
</feature>
<protein>
    <submittedName>
        <fullName evidence="2">Fe-S oxidoreductase</fullName>
    </submittedName>
</protein>
<keyword evidence="1" id="KW-1133">Transmembrane helix</keyword>
<keyword evidence="3" id="KW-1185">Reference proteome</keyword>
<evidence type="ECO:0000313" key="3">
    <source>
        <dbReference type="Proteomes" id="UP001291912"/>
    </source>
</evidence>
<evidence type="ECO:0000256" key="1">
    <source>
        <dbReference type="SAM" id="Phobius"/>
    </source>
</evidence>
<accession>A0ABU5N6C9</accession>
<proteinExistence type="predicted"/>
<comment type="caution">
    <text evidence="2">The sequence shown here is derived from an EMBL/GenBank/DDBJ whole genome shotgun (WGS) entry which is preliminary data.</text>
</comment>
<dbReference type="RefSeq" id="WP_194425118.1">
    <property type="nucleotide sequence ID" value="NZ_BAAAPT010000001.1"/>
</dbReference>
<keyword evidence="1" id="KW-0812">Transmembrane</keyword>
<dbReference type="EMBL" id="JAWJYN010000001">
    <property type="protein sequence ID" value="MDZ8161627.1"/>
    <property type="molecule type" value="Genomic_DNA"/>
</dbReference>
<name>A0ABU5N6C9_9MICO</name>
<keyword evidence="1" id="KW-0472">Membrane</keyword>
<dbReference type="Proteomes" id="UP001291912">
    <property type="component" value="Unassembled WGS sequence"/>
</dbReference>
<sequence>MTDSISRRIERRLPRFLLDSPVSALGYAYGTAVGMLWGYVWSTGRVERRGRLWVFRGMPRWSFPRGGVCMGACYLTGTLPVDAGIVRHESIHASQWRRFGFLMPILYTLEGRDALRNRFEIDAGLADGRYVPRRHR</sequence>
<organism evidence="2 3">
    <name type="scientific">Microbacterium aquimaris</name>
    <dbReference type="NCBI Taxonomy" id="459816"/>
    <lineage>
        <taxon>Bacteria</taxon>
        <taxon>Bacillati</taxon>
        <taxon>Actinomycetota</taxon>
        <taxon>Actinomycetes</taxon>
        <taxon>Micrococcales</taxon>
        <taxon>Microbacteriaceae</taxon>
        <taxon>Microbacterium</taxon>
    </lineage>
</organism>
<evidence type="ECO:0000313" key="2">
    <source>
        <dbReference type="EMBL" id="MDZ8161627.1"/>
    </source>
</evidence>